<feature type="compositionally biased region" description="Basic residues" evidence="1">
    <location>
        <begin position="149"/>
        <end position="160"/>
    </location>
</feature>
<feature type="compositionally biased region" description="Basic and acidic residues" evidence="1">
    <location>
        <begin position="107"/>
        <end position="148"/>
    </location>
</feature>
<feature type="non-terminal residue" evidence="2">
    <location>
        <position position="1"/>
    </location>
</feature>
<protein>
    <submittedName>
        <fullName evidence="2">Uncharacterized protein</fullName>
    </submittedName>
</protein>
<sequence>MRKKGAMRSSSQTPYFQRKPLLSLQGSCRPRFPLCFCHHYQRPIYDGCRAWSWNPNYLLKTPFSLTYFASRILPPFLVLYLPIQPFPLFDSEKLSLRSLLYIHPMEGRKGERERERKKGEGGKKEGRGKGGEGGQEGERKERRKEGRKEGRRRRRRRRRRSKEEREGGERRRMRRREMETEEEKEKENEGKRGGRGGGEDPCIFSIKIFTTLLGSDTGELPASACDSKNKWKLVVTRDHFRHGNKSQDEDFLASCFGLTTDKLGPTTGKYSHRDFFAPERKRSAPFARRCRHSVGGKFGYGSGPQAEHQTNTPRVQILNHRKDFTVNDCGSLPVATGSKLRRLVHIYDGFPGGVWSVLVTFWRANYEGCCSVPTFWGAKSTGKPASLNNNLTTAATRLTDVARKVLGGFLASVCLCHPS</sequence>
<comment type="caution">
    <text evidence="2">The sequence shown here is derived from an EMBL/GenBank/DDBJ whole genome shotgun (WGS) entry which is preliminary data.</text>
</comment>
<name>V8N4U2_OPHHA</name>
<dbReference type="Proteomes" id="UP000018936">
    <property type="component" value="Unassembled WGS sequence"/>
</dbReference>
<evidence type="ECO:0000313" key="3">
    <source>
        <dbReference type="Proteomes" id="UP000018936"/>
    </source>
</evidence>
<dbReference type="AlphaFoldDB" id="V8N4U2"/>
<evidence type="ECO:0000313" key="2">
    <source>
        <dbReference type="EMBL" id="ETE57309.1"/>
    </source>
</evidence>
<feature type="region of interest" description="Disordered" evidence="1">
    <location>
        <begin position="107"/>
        <end position="201"/>
    </location>
</feature>
<dbReference type="EMBL" id="AZIM01008851">
    <property type="protein sequence ID" value="ETE57309.1"/>
    <property type="molecule type" value="Genomic_DNA"/>
</dbReference>
<gene>
    <name evidence="2" type="ORF">L345_16978</name>
</gene>
<accession>V8N4U2</accession>
<organism evidence="2 3">
    <name type="scientific">Ophiophagus hannah</name>
    <name type="common">King cobra</name>
    <name type="synonym">Naja hannah</name>
    <dbReference type="NCBI Taxonomy" id="8665"/>
    <lineage>
        <taxon>Eukaryota</taxon>
        <taxon>Metazoa</taxon>
        <taxon>Chordata</taxon>
        <taxon>Craniata</taxon>
        <taxon>Vertebrata</taxon>
        <taxon>Euteleostomi</taxon>
        <taxon>Lepidosauria</taxon>
        <taxon>Squamata</taxon>
        <taxon>Bifurcata</taxon>
        <taxon>Unidentata</taxon>
        <taxon>Episquamata</taxon>
        <taxon>Toxicofera</taxon>
        <taxon>Serpentes</taxon>
        <taxon>Colubroidea</taxon>
        <taxon>Elapidae</taxon>
        <taxon>Elapinae</taxon>
        <taxon>Ophiophagus</taxon>
    </lineage>
</organism>
<proteinExistence type="predicted"/>
<feature type="compositionally biased region" description="Basic and acidic residues" evidence="1">
    <location>
        <begin position="183"/>
        <end position="192"/>
    </location>
</feature>
<feature type="compositionally biased region" description="Basic and acidic residues" evidence="1">
    <location>
        <begin position="161"/>
        <end position="170"/>
    </location>
</feature>
<keyword evidence="3" id="KW-1185">Reference proteome</keyword>
<reference evidence="2 3" key="1">
    <citation type="journal article" date="2013" name="Proc. Natl. Acad. Sci. U.S.A.">
        <title>The king cobra genome reveals dynamic gene evolution and adaptation in the snake venom system.</title>
        <authorList>
            <person name="Vonk F.J."/>
            <person name="Casewell N.R."/>
            <person name="Henkel C.V."/>
            <person name="Heimberg A.M."/>
            <person name="Jansen H.J."/>
            <person name="McCleary R.J."/>
            <person name="Kerkkamp H.M."/>
            <person name="Vos R.A."/>
            <person name="Guerreiro I."/>
            <person name="Calvete J.J."/>
            <person name="Wuster W."/>
            <person name="Woods A.E."/>
            <person name="Logan J.M."/>
            <person name="Harrison R.A."/>
            <person name="Castoe T.A."/>
            <person name="de Koning A.P."/>
            <person name="Pollock D.D."/>
            <person name="Yandell M."/>
            <person name="Calderon D."/>
            <person name="Renjifo C."/>
            <person name="Currier R.B."/>
            <person name="Salgado D."/>
            <person name="Pla D."/>
            <person name="Sanz L."/>
            <person name="Hyder A.S."/>
            <person name="Ribeiro J.M."/>
            <person name="Arntzen J.W."/>
            <person name="van den Thillart G.E."/>
            <person name="Boetzer M."/>
            <person name="Pirovano W."/>
            <person name="Dirks R.P."/>
            <person name="Spaink H.P."/>
            <person name="Duboule D."/>
            <person name="McGlinn E."/>
            <person name="Kini R.M."/>
            <person name="Richardson M.K."/>
        </authorList>
    </citation>
    <scope>NUCLEOTIDE SEQUENCE</scope>
    <source>
        <tissue evidence="2">Blood</tissue>
    </source>
</reference>
<evidence type="ECO:0000256" key="1">
    <source>
        <dbReference type="SAM" id="MobiDB-lite"/>
    </source>
</evidence>